<dbReference type="InterPro" id="IPR003593">
    <property type="entry name" value="AAA+_ATPase"/>
</dbReference>
<dbReference type="Proteomes" id="UP000433577">
    <property type="component" value="Chromosome 3"/>
</dbReference>
<dbReference type="RefSeq" id="WP_158955661.1">
    <property type="nucleotide sequence ID" value="NZ_CP046915.1"/>
</dbReference>
<evidence type="ECO:0000256" key="13">
    <source>
        <dbReference type="ARBA" id="ARBA00041199"/>
    </source>
</evidence>
<comment type="similarity">
    <text evidence="12">Belongs to the ABC transporter superfamily. Macrolide exporter (TC 3.A.1.122) family.</text>
</comment>
<keyword evidence="8" id="KW-1278">Translocase</keyword>
<dbReference type="GO" id="GO:0016887">
    <property type="term" value="F:ATP hydrolysis activity"/>
    <property type="evidence" value="ECO:0007669"/>
    <property type="project" value="InterPro"/>
</dbReference>
<dbReference type="GO" id="GO:0005524">
    <property type="term" value="F:ATP binding"/>
    <property type="evidence" value="ECO:0007669"/>
    <property type="project" value="UniProtKB-KW"/>
</dbReference>
<dbReference type="PANTHER" id="PTHR30572">
    <property type="entry name" value="MEMBRANE COMPONENT OF TRANSPORTER-RELATED"/>
    <property type="match status" value="1"/>
</dbReference>
<reference evidence="17 18" key="1">
    <citation type="submission" date="2019-12" db="EMBL/GenBank/DDBJ databases">
        <title>Paraburkholderia acidiphila 7Q-K02 sp. nov and Paraburkholderia acidisoli DHF22 sp. nov., two strains isolated from forest soil.</title>
        <authorList>
            <person name="Gao Z."/>
            <person name="Qiu L."/>
        </authorList>
    </citation>
    <scope>NUCLEOTIDE SEQUENCE [LARGE SCALE GENOMIC DNA]</scope>
    <source>
        <strain evidence="17 18">DHF22</strain>
    </source>
</reference>
<evidence type="ECO:0000256" key="3">
    <source>
        <dbReference type="ARBA" id="ARBA00022475"/>
    </source>
</evidence>
<dbReference type="PROSITE" id="PS50893">
    <property type="entry name" value="ABC_TRANSPORTER_2"/>
    <property type="match status" value="1"/>
</dbReference>
<evidence type="ECO:0000256" key="7">
    <source>
        <dbReference type="ARBA" id="ARBA00022840"/>
    </source>
</evidence>
<dbReference type="SMART" id="SM00382">
    <property type="entry name" value="AAA"/>
    <property type="match status" value="1"/>
</dbReference>
<evidence type="ECO:0000256" key="6">
    <source>
        <dbReference type="ARBA" id="ARBA00022741"/>
    </source>
</evidence>
<evidence type="ECO:0000256" key="5">
    <source>
        <dbReference type="ARBA" id="ARBA00022692"/>
    </source>
</evidence>
<gene>
    <name evidence="17" type="primary">macB</name>
    <name evidence="17" type="ORF">FAZ98_26565</name>
</gene>
<evidence type="ECO:0000256" key="10">
    <source>
        <dbReference type="ARBA" id="ARBA00023136"/>
    </source>
</evidence>
<feature type="transmembrane region" description="Helical" evidence="15">
    <location>
        <begin position="646"/>
        <end position="668"/>
    </location>
</feature>
<dbReference type="InterPro" id="IPR003439">
    <property type="entry name" value="ABC_transporter-like_ATP-bd"/>
</dbReference>
<keyword evidence="18" id="KW-1185">Reference proteome</keyword>
<dbReference type="Pfam" id="PF02687">
    <property type="entry name" value="FtsX"/>
    <property type="match status" value="1"/>
</dbReference>
<dbReference type="EMBL" id="CP046915">
    <property type="protein sequence ID" value="QGZ65333.1"/>
    <property type="molecule type" value="Genomic_DNA"/>
</dbReference>
<evidence type="ECO:0000256" key="12">
    <source>
        <dbReference type="ARBA" id="ARBA00038388"/>
    </source>
</evidence>
<dbReference type="GO" id="GO:0098796">
    <property type="term" value="C:membrane protein complex"/>
    <property type="evidence" value="ECO:0007669"/>
    <property type="project" value="UniProtKB-ARBA"/>
</dbReference>
<evidence type="ECO:0000256" key="8">
    <source>
        <dbReference type="ARBA" id="ARBA00022967"/>
    </source>
</evidence>
<keyword evidence="6" id="KW-0547">Nucleotide-binding</keyword>
<evidence type="ECO:0000256" key="4">
    <source>
        <dbReference type="ARBA" id="ARBA00022519"/>
    </source>
</evidence>
<keyword evidence="2" id="KW-0813">Transport</keyword>
<evidence type="ECO:0000256" key="11">
    <source>
        <dbReference type="ARBA" id="ARBA00023251"/>
    </source>
</evidence>
<dbReference type="GO" id="GO:0046677">
    <property type="term" value="P:response to antibiotic"/>
    <property type="evidence" value="ECO:0007669"/>
    <property type="project" value="UniProtKB-KW"/>
</dbReference>
<proteinExistence type="inferred from homology"/>
<keyword evidence="10 15" id="KW-0472">Membrane</keyword>
<dbReference type="KEGG" id="pacs:FAZ98_26565"/>
<evidence type="ECO:0000256" key="15">
    <source>
        <dbReference type="SAM" id="Phobius"/>
    </source>
</evidence>
<keyword evidence="3" id="KW-1003">Cell membrane</keyword>
<keyword evidence="4" id="KW-0997">Cell inner membrane</keyword>
<evidence type="ECO:0000256" key="2">
    <source>
        <dbReference type="ARBA" id="ARBA00022448"/>
    </source>
</evidence>
<sequence>MVTPASADGATADHDTSAPPPLIELRAIRKSYGGKTRGPDGKPLPTTEVLRGVNLAIRSGEFVAIVGASGSGKSTLMHILGCLDRPTSGEYRFAGQNIAALNADELAWLRRVAFGFVFQGYHLIATESARENVEVPAIYAGVPMAERAARATALLTRLGLGERLDHRPGQLSGGQQQRVSISRALMNGGHIVLADEPTGALDTHSGAEVMTLLDDLARAGHTVVLITHDRDVAAHAHRTIEIRDGEIVSDSQDSAGASHGHGARASFASPALLDARAFMAAMQDGVAHTASFLAETREALRAAWRVLWINRFRTLLTLLGIIIGVASVIVMMAVGAGTEKQVIEKMASFGTNRIYVIPGGDNPRGPGGTLSMADVDIVREVPNVGMAMPFLATYATARYGNVDAQAALWAVTEDAPTVLNWKTSRGTFFTADDERRLATVVLIGKRMREKLFGEADPVGRYVLVNNVPFQVIGELEEKGASSGDSDDDNVILMPWSTGARRIVGTTNLSWISVLIDRLDLADDTEKRITAALDAAHRVHDFQVYNRAASVKAQTETQSTLTLMLGLIAAISLVVGGIGVMNIMLMTVRERTREIGIRIATGARQRDILRQFLTEATLVSGVGGVLGVVCGLAIGAILIAVGAPAIFSVRAILGAFACALLTGLVFGFMPARQAARLDPVVALASE</sequence>
<evidence type="ECO:0000256" key="1">
    <source>
        <dbReference type="ARBA" id="ARBA00004429"/>
    </source>
</evidence>
<evidence type="ECO:0000313" key="18">
    <source>
        <dbReference type="Proteomes" id="UP000433577"/>
    </source>
</evidence>
<dbReference type="FunFam" id="3.40.50.300:FF:000032">
    <property type="entry name" value="Export ABC transporter ATP-binding protein"/>
    <property type="match status" value="1"/>
</dbReference>
<keyword evidence="11" id="KW-0046">Antibiotic resistance</keyword>
<name>A0A7Z2JIM5_9BURK</name>
<dbReference type="GO" id="GO:0005886">
    <property type="term" value="C:plasma membrane"/>
    <property type="evidence" value="ECO:0007669"/>
    <property type="project" value="UniProtKB-SubCell"/>
</dbReference>
<evidence type="ECO:0000259" key="16">
    <source>
        <dbReference type="PROSITE" id="PS50893"/>
    </source>
</evidence>
<comment type="subcellular location">
    <subcellularLocation>
        <location evidence="1">Cell inner membrane</location>
        <topology evidence="1">Multi-pass membrane protein</topology>
    </subcellularLocation>
</comment>
<evidence type="ECO:0000256" key="9">
    <source>
        <dbReference type="ARBA" id="ARBA00022989"/>
    </source>
</evidence>
<feature type="region of interest" description="Disordered" evidence="14">
    <location>
        <begin position="1"/>
        <end position="20"/>
    </location>
</feature>
<dbReference type="PANTHER" id="PTHR30572:SF14">
    <property type="entry name" value="MACROLIDE EXPORT ATP-BINDING_PERMEASE PROTEIN MACB"/>
    <property type="match status" value="1"/>
</dbReference>
<evidence type="ECO:0000313" key="17">
    <source>
        <dbReference type="EMBL" id="QGZ65333.1"/>
    </source>
</evidence>
<feature type="transmembrane region" description="Helical" evidence="15">
    <location>
        <begin position="615"/>
        <end position="640"/>
    </location>
</feature>
<dbReference type="GO" id="GO:0022857">
    <property type="term" value="F:transmembrane transporter activity"/>
    <property type="evidence" value="ECO:0007669"/>
    <property type="project" value="TreeGrafter"/>
</dbReference>
<dbReference type="SUPFAM" id="SSF52540">
    <property type="entry name" value="P-loop containing nucleoside triphosphate hydrolases"/>
    <property type="match status" value="1"/>
</dbReference>
<dbReference type="PROSITE" id="PS00211">
    <property type="entry name" value="ABC_TRANSPORTER_1"/>
    <property type="match status" value="1"/>
</dbReference>
<feature type="domain" description="ABC transporter" evidence="16">
    <location>
        <begin position="23"/>
        <end position="269"/>
    </location>
</feature>
<dbReference type="InterPro" id="IPR017911">
    <property type="entry name" value="MacB-like_ATP-bd"/>
</dbReference>
<dbReference type="Pfam" id="PF12704">
    <property type="entry name" value="MacB_PCD"/>
    <property type="match status" value="1"/>
</dbReference>
<protein>
    <recommendedName>
        <fullName evidence="13">Pyoverdine export ATP-binding/permease protein PvdT</fullName>
    </recommendedName>
</protein>
<dbReference type="Pfam" id="PF00005">
    <property type="entry name" value="ABC_tran"/>
    <property type="match status" value="1"/>
</dbReference>
<feature type="transmembrane region" description="Helical" evidence="15">
    <location>
        <begin position="560"/>
        <end position="584"/>
    </location>
</feature>
<keyword evidence="9 15" id="KW-1133">Transmembrane helix</keyword>
<dbReference type="InterPro" id="IPR017871">
    <property type="entry name" value="ABC_transporter-like_CS"/>
</dbReference>
<organism evidence="17 18">
    <name type="scientific">Paraburkholderia acidisoli</name>
    <dbReference type="NCBI Taxonomy" id="2571748"/>
    <lineage>
        <taxon>Bacteria</taxon>
        <taxon>Pseudomonadati</taxon>
        <taxon>Pseudomonadota</taxon>
        <taxon>Betaproteobacteria</taxon>
        <taxon>Burkholderiales</taxon>
        <taxon>Burkholderiaceae</taxon>
        <taxon>Paraburkholderia</taxon>
    </lineage>
</organism>
<dbReference type="CDD" id="cd03255">
    <property type="entry name" value="ABC_MJ0796_LolCDE_FtsE"/>
    <property type="match status" value="1"/>
</dbReference>
<dbReference type="Gene3D" id="3.40.50.300">
    <property type="entry name" value="P-loop containing nucleotide triphosphate hydrolases"/>
    <property type="match status" value="1"/>
</dbReference>
<accession>A0A7Z2JIM5</accession>
<dbReference type="InterPro" id="IPR003838">
    <property type="entry name" value="ABC3_permease_C"/>
</dbReference>
<dbReference type="InterPro" id="IPR025857">
    <property type="entry name" value="MacB_PCD"/>
</dbReference>
<evidence type="ECO:0000256" key="14">
    <source>
        <dbReference type="SAM" id="MobiDB-lite"/>
    </source>
</evidence>
<keyword evidence="5 15" id="KW-0812">Transmembrane</keyword>
<dbReference type="AlphaFoldDB" id="A0A7Z2JIM5"/>
<feature type="transmembrane region" description="Helical" evidence="15">
    <location>
        <begin position="315"/>
        <end position="336"/>
    </location>
</feature>
<dbReference type="OrthoDB" id="4814201at2"/>
<keyword evidence="7" id="KW-0067">ATP-binding</keyword>
<dbReference type="InterPro" id="IPR027417">
    <property type="entry name" value="P-loop_NTPase"/>
</dbReference>
<dbReference type="InterPro" id="IPR050250">
    <property type="entry name" value="Macrolide_Exporter_MacB"/>
</dbReference>